<keyword evidence="3" id="KW-1185">Reference proteome</keyword>
<evidence type="ECO:0000313" key="3">
    <source>
        <dbReference type="Proteomes" id="UP001595075"/>
    </source>
</evidence>
<dbReference type="EMBL" id="JAZHXI010000005">
    <property type="protein sequence ID" value="KAL2071475.1"/>
    <property type="molecule type" value="Genomic_DNA"/>
</dbReference>
<dbReference type="Proteomes" id="UP001595075">
    <property type="component" value="Unassembled WGS sequence"/>
</dbReference>
<accession>A0ABR4CNG4</accession>
<evidence type="ECO:0000313" key="2">
    <source>
        <dbReference type="EMBL" id="KAL2071475.1"/>
    </source>
</evidence>
<protein>
    <submittedName>
        <fullName evidence="2">Uncharacterized protein</fullName>
    </submittedName>
</protein>
<reference evidence="2 3" key="1">
    <citation type="journal article" date="2024" name="Commun. Biol.">
        <title>Comparative genomic analysis of thermophilic fungi reveals convergent evolutionary adaptations and gene losses.</title>
        <authorList>
            <person name="Steindorff A.S."/>
            <person name="Aguilar-Pontes M.V."/>
            <person name="Robinson A.J."/>
            <person name="Andreopoulos B."/>
            <person name="LaButti K."/>
            <person name="Kuo A."/>
            <person name="Mondo S."/>
            <person name="Riley R."/>
            <person name="Otillar R."/>
            <person name="Haridas S."/>
            <person name="Lipzen A."/>
            <person name="Grimwood J."/>
            <person name="Schmutz J."/>
            <person name="Clum A."/>
            <person name="Reid I.D."/>
            <person name="Moisan M.C."/>
            <person name="Butler G."/>
            <person name="Nguyen T.T.M."/>
            <person name="Dewar K."/>
            <person name="Conant G."/>
            <person name="Drula E."/>
            <person name="Henrissat B."/>
            <person name="Hansel C."/>
            <person name="Singer S."/>
            <person name="Hutchinson M.I."/>
            <person name="de Vries R.P."/>
            <person name="Natvig D.O."/>
            <person name="Powell A.J."/>
            <person name="Tsang A."/>
            <person name="Grigoriev I.V."/>
        </authorList>
    </citation>
    <scope>NUCLEOTIDE SEQUENCE [LARGE SCALE GENOMIC DNA]</scope>
    <source>
        <strain evidence="2 3">CBS 494.80</strain>
    </source>
</reference>
<sequence length="114" mass="12364">MITKGWTWVEWCCIGNARGSIGWIGFAGEAIRPSGPAMHRDEGSPLLPGVPTVQFRKCPHNGSIAAAKEPMIAVCVTRKVTRTTAINPCPKEEDLSDDAPPQNVLSRKEPIIQT</sequence>
<feature type="region of interest" description="Disordered" evidence="1">
    <location>
        <begin position="87"/>
        <end position="114"/>
    </location>
</feature>
<name>A0ABR4CNG4_9HELO</name>
<organism evidence="2 3">
    <name type="scientific">Oculimacula yallundae</name>
    <dbReference type="NCBI Taxonomy" id="86028"/>
    <lineage>
        <taxon>Eukaryota</taxon>
        <taxon>Fungi</taxon>
        <taxon>Dikarya</taxon>
        <taxon>Ascomycota</taxon>
        <taxon>Pezizomycotina</taxon>
        <taxon>Leotiomycetes</taxon>
        <taxon>Helotiales</taxon>
        <taxon>Ploettnerulaceae</taxon>
        <taxon>Oculimacula</taxon>
    </lineage>
</organism>
<gene>
    <name evidence="2" type="ORF">VTL71DRAFT_12710</name>
</gene>
<evidence type="ECO:0000256" key="1">
    <source>
        <dbReference type="SAM" id="MobiDB-lite"/>
    </source>
</evidence>
<proteinExistence type="predicted"/>
<comment type="caution">
    <text evidence="2">The sequence shown here is derived from an EMBL/GenBank/DDBJ whole genome shotgun (WGS) entry which is preliminary data.</text>
</comment>